<comment type="similarity">
    <text evidence="4">Belongs to the class I-like SAM-binding methyltransferase superfamily. RNA M5U methyltransferase family.</text>
</comment>
<dbReference type="SUPFAM" id="SSF50249">
    <property type="entry name" value="Nucleic acid-binding proteins"/>
    <property type="match status" value="1"/>
</dbReference>
<feature type="active site" description="Nucleophile" evidence="4">
    <location>
        <position position="409"/>
    </location>
</feature>
<evidence type="ECO:0000256" key="1">
    <source>
        <dbReference type="ARBA" id="ARBA00022603"/>
    </source>
</evidence>
<dbReference type="Pfam" id="PF05958">
    <property type="entry name" value="tRNA_U5-meth_tr"/>
    <property type="match status" value="1"/>
</dbReference>
<keyword evidence="2 4" id="KW-0808">Transferase</keyword>
<dbReference type="GO" id="GO:0032259">
    <property type="term" value="P:methylation"/>
    <property type="evidence" value="ECO:0007669"/>
    <property type="project" value="UniProtKB-KW"/>
</dbReference>
<dbReference type="Gene3D" id="3.40.50.150">
    <property type="entry name" value="Vaccinia Virus protein VP39"/>
    <property type="match status" value="1"/>
</dbReference>
<evidence type="ECO:0000313" key="7">
    <source>
        <dbReference type="EMBL" id="UQS81822.1"/>
    </source>
</evidence>
<reference evidence="7" key="1">
    <citation type="journal article" date="2022" name="Int. J. Syst. Evol. Microbiol.">
        <title>Apilactobacillus apisilvae sp. nov., Nicolia spurrieriana gen. nov. sp. nov., Bombilactobacillus folatiphilus sp. nov. and Bombilactobacillus thymidiniphilus sp. nov., four new lactic acid bacterial isolates from stingless bees Tetragonula carbonaria and Austroplebeia australis.</title>
        <authorList>
            <person name="Oliphant S.A."/>
            <person name="Watson-Haigh N.S."/>
            <person name="Sumby K.M."/>
            <person name="Gardner J."/>
            <person name="Groom S."/>
            <person name="Jiranek V."/>
        </authorList>
    </citation>
    <scope>NUCLEOTIDE SEQUENCE</scope>
    <source>
        <strain evidence="7">SG4_D2</strain>
    </source>
</reference>
<organism evidence="7 8">
    <name type="scientific">Bombilactobacillus folatiphilus</name>
    <dbReference type="NCBI Taxonomy" id="2923362"/>
    <lineage>
        <taxon>Bacteria</taxon>
        <taxon>Bacillati</taxon>
        <taxon>Bacillota</taxon>
        <taxon>Bacilli</taxon>
        <taxon>Lactobacillales</taxon>
        <taxon>Lactobacillaceae</taxon>
        <taxon>Bombilactobacillus</taxon>
    </lineage>
</organism>
<dbReference type="SUPFAM" id="SSF53335">
    <property type="entry name" value="S-adenosyl-L-methionine-dependent methyltransferases"/>
    <property type="match status" value="1"/>
</dbReference>
<feature type="binding site" evidence="4">
    <location>
        <position position="284"/>
    </location>
    <ligand>
        <name>S-adenosyl-L-methionine</name>
        <dbReference type="ChEBI" id="CHEBI:59789"/>
    </ligand>
</feature>
<keyword evidence="8" id="KW-1185">Reference proteome</keyword>
<dbReference type="Pfam" id="PF01938">
    <property type="entry name" value="TRAM"/>
    <property type="match status" value="1"/>
</dbReference>
<dbReference type="PROSITE" id="PS50926">
    <property type="entry name" value="TRAM"/>
    <property type="match status" value="1"/>
</dbReference>
<gene>
    <name evidence="7" type="primary">rlmD</name>
    <name evidence="7" type="ORF">MOO45_06375</name>
</gene>
<dbReference type="InterPro" id="IPR010280">
    <property type="entry name" value="U5_MeTrfase_fam"/>
</dbReference>
<dbReference type="Proteomes" id="UP000831495">
    <property type="component" value="Chromosome"/>
</dbReference>
<evidence type="ECO:0000256" key="3">
    <source>
        <dbReference type="ARBA" id="ARBA00022691"/>
    </source>
</evidence>
<protein>
    <submittedName>
        <fullName evidence="7">23S rRNA (Uracil(1939)-C(5))-methyltransferase RlmD</fullName>
        <ecNumber evidence="7">2.1.1.190</ecNumber>
    </submittedName>
</protein>
<dbReference type="EMBL" id="CP093366">
    <property type="protein sequence ID" value="UQS81822.1"/>
    <property type="molecule type" value="Genomic_DNA"/>
</dbReference>
<dbReference type="Gene3D" id="2.40.50.140">
    <property type="entry name" value="Nucleic acid-binding proteins"/>
    <property type="match status" value="1"/>
</dbReference>
<feature type="binding site" evidence="4">
    <location>
        <position position="382"/>
    </location>
    <ligand>
        <name>S-adenosyl-L-methionine</name>
        <dbReference type="ChEBI" id="CHEBI:59789"/>
    </ligand>
</feature>
<dbReference type="PROSITE" id="PS01231">
    <property type="entry name" value="TRMA_2"/>
    <property type="match status" value="1"/>
</dbReference>
<feature type="active site" evidence="5">
    <location>
        <position position="409"/>
    </location>
</feature>
<name>A0ABY4P836_9LACO</name>
<feature type="binding site" evidence="4">
    <location>
        <position position="334"/>
    </location>
    <ligand>
        <name>S-adenosyl-L-methionine</name>
        <dbReference type="ChEBI" id="CHEBI:59789"/>
    </ligand>
</feature>
<dbReference type="PANTHER" id="PTHR11061">
    <property type="entry name" value="RNA M5U METHYLTRANSFERASE"/>
    <property type="match status" value="1"/>
</dbReference>
<dbReference type="InterPro" id="IPR002792">
    <property type="entry name" value="TRAM_dom"/>
</dbReference>
<dbReference type="NCBIfam" id="TIGR00479">
    <property type="entry name" value="rumA"/>
    <property type="match status" value="1"/>
</dbReference>
<evidence type="ECO:0000259" key="6">
    <source>
        <dbReference type="PROSITE" id="PS50926"/>
    </source>
</evidence>
<feature type="binding site" evidence="4">
    <location>
        <position position="313"/>
    </location>
    <ligand>
        <name>S-adenosyl-L-methionine</name>
        <dbReference type="ChEBI" id="CHEBI:59789"/>
    </ligand>
</feature>
<accession>A0ABY4P836</accession>
<dbReference type="InterPro" id="IPR012340">
    <property type="entry name" value="NA-bd_OB-fold"/>
</dbReference>
<dbReference type="RefSeq" id="WP_249514090.1">
    <property type="nucleotide sequence ID" value="NZ_CP093366.1"/>
</dbReference>
<dbReference type="InterPro" id="IPR029063">
    <property type="entry name" value="SAM-dependent_MTases_sf"/>
</dbReference>
<evidence type="ECO:0000256" key="4">
    <source>
        <dbReference type="PROSITE-ProRule" id="PRU01024"/>
    </source>
</evidence>
<dbReference type="InterPro" id="IPR030391">
    <property type="entry name" value="MeTrfase_TrmA_CS"/>
</dbReference>
<dbReference type="InterPro" id="IPR030390">
    <property type="entry name" value="MeTrfase_TrmA_AS"/>
</dbReference>
<dbReference type="PROSITE" id="PS51687">
    <property type="entry name" value="SAM_MT_RNA_M5U"/>
    <property type="match status" value="1"/>
</dbReference>
<evidence type="ECO:0000256" key="5">
    <source>
        <dbReference type="PROSITE-ProRule" id="PRU10015"/>
    </source>
</evidence>
<dbReference type="CDD" id="cd02440">
    <property type="entry name" value="AdoMet_MTases"/>
    <property type="match status" value="1"/>
</dbReference>
<keyword evidence="1 4" id="KW-0489">Methyltransferase</keyword>
<evidence type="ECO:0000256" key="2">
    <source>
        <dbReference type="ARBA" id="ARBA00022679"/>
    </source>
</evidence>
<dbReference type="PROSITE" id="PS01230">
    <property type="entry name" value="TRMA_1"/>
    <property type="match status" value="1"/>
</dbReference>
<dbReference type="Gene3D" id="2.40.50.1070">
    <property type="match status" value="1"/>
</dbReference>
<feature type="domain" description="TRAM" evidence="6">
    <location>
        <begin position="5"/>
        <end position="63"/>
    </location>
</feature>
<dbReference type="EC" id="2.1.1.190" evidence="7"/>
<keyword evidence="3 4" id="KW-0949">S-adenosyl-L-methionine</keyword>
<dbReference type="PANTHER" id="PTHR11061:SF30">
    <property type="entry name" value="TRNA (URACIL(54)-C(5))-METHYLTRANSFERASE"/>
    <property type="match status" value="1"/>
</dbReference>
<evidence type="ECO:0000313" key="8">
    <source>
        <dbReference type="Proteomes" id="UP000831495"/>
    </source>
</evidence>
<sequence length="452" mass="50737">MQTTKLTKNQIVTLDIIDLSYEGLGVAKVDGYPLFVENALPQEQVEAIITKVGRNFGFAKTKKILQDSPDRVTDYDPKYIQTGIAPLIHWRYERQLAFKRQQVVNNFEKQHLDIEVHPTVGAEHPLAYRNKAQIPVRTVKGQATTGFFRSRSHDLVPLEDYLIQDPKIDAEINRIRDLLRQLQIQGYDENRNRGDVRHIMVRRATATGEMMVVLVITSTKMKHLPQLLAAIQANSEVTSLYLNVNAKKTNVILGSKFELVAGQEYITDEILGKQFRISPQSFFQVNHEQTQKLYQLAIDAAELTGQETVVDAYSGIGTIGLSMADHAQEVIGVEVVKQAVQDAQVNAAINGIDNAQFVVGKTEDVLAKWAQEQRQIDVLVVDPPRKGLDASLISSIQALRPQKIVYISCNPATLARDLNLLRADYQALHTTPVDMFPMTKHVESVTSLELIH</sequence>
<dbReference type="GO" id="GO:0008168">
    <property type="term" value="F:methyltransferase activity"/>
    <property type="evidence" value="ECO:0007669"/>
    <property type="project" value="UniProtKB-KW"/>
</dbReference>
<proteinExistence type="inferred from homology"/>